<feature type="domain" description="MacB-like periplasmic core" evidence="9">
    <location>
        <begin position="21"/>
        <end position="247"/>
    </location>
</feature>
<evidence type="ECO:0000256" key="2">
    <source>
        <dbReference type="ARBA" id="ARBA00022475"/>
    </source>
</evidence>
<reference evidence="10 11" key="1">
    <citation type="submission" date="2020-01" db="EMBL/GenBank/DDBJ databases">
        <title>Genomes assembled from Gulf of Kutch pelagic sediment metagenomes.</title>
        <authorList>
            <person name="Chandrashekar M."/>
            <person name="Mahajan M.S."/>
            <person name="Dave K.J."/>
            <person name="Vatsa P."/>
            <person name="Nathani N.M."/>
        </authorList>
    </citation>
    <scope>NUCLEOTIDE SEQUENCE [LARGE SCALE GENOMIC DNA]</scope>
    <source>
        <strain evidence="10">KS3-K002</strain>
    </source>
</reference>
<feature type="transmembrane region" description="Helical" evidence="7">
    <location>
        <begin position="21"/>
        <end position="42"/>
    </location>
</feature>
<evidence type="ECO:0000256" key="1">
    <source>
        <dbReference type="ARBA" id="ARBA00004651"/>
    </source>
</evidence>
<dbReference type="AlphaFoldDB" id="A0AAE4Z5D6"/>
<comment type="caution">
    <text evidence="10">The sequence shown here is derived from an EMBL/GenBank/DDBJ whole genome shotgun (WGS) entry which is preliminary data.</text>
</comment>
<dbReference type="InterPro" id="IPR050250">
    <property type="entry name" value="Macrolide_Exporter_MacB"/>
</dbReference>
<keyword evidence="4 7" id="KW-1133">Transmembrane helix</keyword>
<evidence type="ECO:0000256" key="3">
    <source>
        <dbReference type="ARBA" id="ARBA00022692"/>
    </source>
</evidence>
<protein>
    <submittedName>
        <fullName evidence="10">FtsX-like permease family protein</fullName>
    </submittedName>
</protein>
<dbReference type="EMBL" id="JAACAK010000022">
    <property type="protein sequence ID" value="NIR74094.1"/>
    <property type="molecule type" value="Genomic_DNA"/>
</dbReference>
<feature type="transmembrane region" description="Helical" evidence="7">
    <location>
        <begin position="286"/>
        <end position="310"/>
    </location>
</feature>
<evidence type="ECO:0000313" key="11">
    <source>
        <dbReference type="Proteomes" id="UP000702544"/>
    </source>
</evidence>
<dbReference type="PANTHER" id="PTHR30572">
    <property type="entry name" value="MEMBRANE COMPONENT OF TRANSPORTER-RELATED"/>
    <property type="match status" value="1"/>
</dbReference>
<keyword evidence="2" id="KW-1003">Cell membrane</keyword>
<dbReference type="Pfam" id="PF02687">
    <property type="entry name" value="FtsX"/>
    <property type="match status" value="1"/>
</dbReference>
<dbReference type="GO" id="GO:0005886">
    <property type="term" value="C:plasma membrane"/>
    <property type="evidence" value="ECO:0007669"/>
    <property type="project" value="UniProtKB-SubCell"/>
</dbReference>
<accession>A0AAE4Z5D6</accession>
<feature type="transmembrane region" description="Helical" evidence="7">
    <location>
        <begin position="374"/>
        <end position="395"/>
    </location>
</feature>
<evidence type="ECO:0000256" key="6">
    <source>
        <dbReference type="ARBA" id="ARBA00038076"/>
    </source>
</evidence>
<evidence type="ECO:0000256" key="7">
    <source>
        <dbReference type="SAM" id="Phobius"/>
    </source>
</evidence>
<evidence type="ECO:0000256" key="5">
    <source>
        <dbReference type="ARBA" id="ARBA00023136"/>
    </source>
</evidence>
<name>A0AAE4Z5D6_9BACT</name>
<organism evidence="10 11">
    <name type="scientific">Candidatus Kutchimonas denitrificans</name>
    <dbReference type="NCBI Taxonomy" id="3056748"/>
    <lineage>
        <taxon>Bacteria</taxon>
        <taxon>Pseudomonadati</taxon>
        <taxon>Gemmatimonadota</taxon>
        <taxon>Gemmatimonadia</taxon>
        <taxon>Candidatus Palauibacterales</taxon>
        <taxon>Candidatus Palauibacteraceae</taxon>
        <taxon>Candidatus Kutchimonas</taxon>
    </lineage>
</organism>
<keyword evidence="5 7" id="KW-0472">Membrane</keyword>
<dbReference type="Pfam" id="PF12704">
    <property type="entry name" value="MacB_PCD"/>
    <property type="match status" value="1"/>
</dbReference>
<evidence type="ECO:0000259" key="8">
    <source>
        <dbReference type="Pfam" id="PF02687"/>
    </source>
</evidence>
<feature type="domain" description="ABC3 transporter permease C-terminal" evidence="8">
    <location>
        <begin position="290"/>
        <end position="399"/>
    </location>
</feature>
<evidence type="ECO:0000313" key="10">
    <source>
        <dbReference type="EMBL" id="NIR74094.1"/>
    </source>
</evidence>
<dbReference type="PANTHER" id="PTHR30572:SF4">
    <property type="entry name" value="ABC TRANSPORTER PERMEASE YTRF"/>
    <property type="match status" value="1"/>
</dbReference>
<dbReference type="Proteomes" id="UP000702544">
    <property type="component" value="Unassembled WGS sequence"/>
</dbReference>
<dbReference type="GO" id="GO:0022857">
    <property type="term" value="F:transmembrane transporter activity"/>
    <property type="evidence" value="ECO:0007669"/>
    <property type="project" value="TreeGrafter"/>
</dbReference>
<comment type="similarity">
    <text evidence="6">Belongs to the ABC-4 integral membrane protein family.</text>
</comment>
<comment type="subcellular location">
    <subcellularLocation>
        <location evidence="1">Cell membrane</location>
        <topology evidence="1">Multi-pass membrane protein</topology>
    </subcellularLocation>
</comment>
<evidence type="ECO:0000256" key="4">
    <source>
        <dbReference type="ARBA" id="ARBA00022989"/>
    </source>
</evidence>
<dbReference type="InterPro" id="IPR025857">
    <property type="entry name" value="MacB_PCD"/>
</dbReference>
<feature type="transmembrane region" description="Helical" evidence="7">
    <location>
        <begin position="330"/>
        <end position="354"/>
    </location>
</feature>
<dbReference type="InterPro" id="IPR003838">
    <property type="entry name" value="ABC3_permease_C"/>
</dbReference>
<gene>
    <name evidence="10" type="ORF">GWO12_03130</name>
</gene>
<proteinExistence type="inferred from homology"/>
<keyword evidence="3 7" id="KW-0812">Transmembrane</keyword>
<evidence type="ECO:0000259" key="9">
    <source>
        <dbReference type="Pfam" id="PF12704"/>
    </source>
</evidence>
<sequence length="410" mass="43965">MKWVRNVSLSRKALWRHKTRTVLALTSMGFGVAAVLAMVAIGEGAEREVVARLRAMGRNMLVVSAAPAERRGGRSYTRGATVETLTLGDAEAIGEQSGLVVRSAPSLDVAKQVTFLDRSTTATVRGTTPEYGLIRAFPARTGRYFTAEENRAGLRVAVLGSQVAERLFPESEPVGQVIRIGRVPFEVVGVLISKGISVDGSAEEDNQVIVPINTALRRLFDADYLKMIYLEVGNAVLMDEAAEEVAAILRDRHRLARRGRPDDFTILNQRVVIETELATVASFRRMITGMGAVALVVGGVGILSIMLLSVRERRAEIGLRVAVGARGRDVWLQFLIEAVALGGTGGLLGLVLGFGSSRLVSAITEWTAVVTPTAIAAAFASALSVGVLFGVYPAFRAASWPPIEALRTNQ</sequence>